<dbReference type="Proteomes" id="UP001108029">
    <property type="component" value="Unassembled WGS sequence"/>
</dbReference>
<dbReference type="RefSeq" id="WP_232650948.1">
    <property type="nucleotide sequence ID" value="NZ_JAJSBI010000012.1"/>
</dbReference>
<accession>A0A9Q3VQI3</accession>
<keyword evidence="2" id="KW-1185">Reference proteome</keyword>
<dbReference type="AlphaFoldDB" id="A0A9Q3VQI3"/>
<sequence length="54" mass="5560">METSLSLLPAPALVPLLAEVSASAYMVPMRARTPAVAESAAAPRSLLVMTVPLP</sequence>
<evidence type="ECO:0000313" key="1">
    <source>
        <dbReference type="EMBL" id="MCD9876804.1"/>
    </source>
</evidence>
<gene>
    <name evidence="1" type="ORF">LJ657_24830</name>
</gene>
<proteinExistence type="predicted"/>
<name>A0A9Q3VQI3_9ACTN</name>
<comment type="caution">
    <text evidence="1">The sequence shown here is derived from an EMBL/GenBank/DDBJ whole genome shotgun (WGS) entry which is preliminary data.</text>
</comment>
<organism evidence="1 2">
    <name type="scientific">Streptomyces guryensis</name>
    <dbReference type="NCBI Taxonomy" id="2886947"/>
    <lineage>
        <taxon>Bacteria</taxon>
        <taxon>Bacillati</taxon>
        <taxon>Actinomycetota</taxon>
        <taxon>Actinomycetes</taxon>
        <taxon>Kitasatosporales</taxon>
        <taxon>Streptomycetaceae</taxon>
        <taxon>Streptomyces</taxon>
    </lineage>
</organism>
<dbReference type="EMBL" id="JAJSBI010000012">
    <property type="protein sequence ID" value="MCD9876804.1"/>
    <property type="molecule type" value="Genomic_DNA"/>
</dbReference>
<reference evidence="1" key="1">
    <citation type="submission" date="2021-12" db="EMBL/GenBank/DDBJ databases">
        <authorList>
            <person name="Lee J.-H."/>
            <person name="Kim S.-B."/>
        </authorList>
    </citation>
    <scope>NUCLEOTIDE SEQUENCE</scope>
    <source>
        <strain evidence="1">NR30</strain>
    </source>
</reference>
<evidence type="ECO:0000313" key="2">
    <source>
        <dbReference type="Proteomes" id="UP001108029"/>
    </source>
</evidence>
<protein>
    <submittedName>
        <fullName evidence="1">Uncharacterized protein</fullName>
    </submittedName>
</protein>